<proteinExistence type="predicted"/>
<gene>
    <name evidence="1" type="ORF">K435DRAFT_806611</name>
</gene>
<evidence type="ECO:0000313" key="2">
    <source>
        <dbReference type="Proteomes" id="UP000297245"/>
    </source>
</evidence>
<protein>
    <submittedName>
        <fullName evidence="1">Uncharacterized protein</fullName>
    </submittedName>
</protein>
<dbReference type="AlphaFoldDB" id="A0A4S8L7P2"/>
<keyword evidence="2" id="KW-1185">Reference proteome</keyword>
<dbReference type="Proteomes" id="UP000297245">
    <property type="component" value="Unassembled WGS sequence"/>
</dbReference>
<accession>A0A4S8L7P2</accession>
<evidence type="ECO:0000313" key="1">
    <source>
        <dbReference type="EMBL" id="THU84540.1"/>
    </source>
</evidence>
<organism evidence="1 2">
    <name type="scientific">Dendrothele bispora (strain CBS 962.96)</name>
    <dbReference type="NCBI Taxonomy" id="1314807"/>
    <lineage>
        <taxon>Eukaryota</taxon>
        <taxon>Fungi</taxon>
        <taxon>Dikarya</taxon>
        <taxon>Basidiomycota</taxon>
        <taxon>Agaricomycotina</taxon>
        <taxon>Agaricomycetes</taxon>
        <taxon>Agaricomycetidae</taxon>
        <taxon>Agaricales</taxon>
        <taxon>Agaricales incertae sedis</taxon>
        <taxon>Dendrothele</taxon>
    </lineage>
</organism>
<sequence length="137" mass="16123">MHTRHGSLGTVRLSRCLPRATENSFSFYVARLWEDSKGPRNVTGWLPISETKWAVEDLRCGSLGLNKHLENLVLIVEGKRRKRAYVWSRNHLYWELFEFETMRRCETEYLTRLLSWYPILNANFDWNLAPGGDHLAV</sequence>
<name>A0A4S8L7P2_DENBC</name>
<dbReference type="EMBL" id="ML179593">
    <property type="protein sequence ID" value="THU84540.1"/>
    <property type="molecule type" value="Genomic_DNA"/>
</dbReference>
<reference evidence="1 2" key="1">
    <citation type="journal article" date="2019" name="Nat. Ecol. Evol.">
        <title>Megaphylogeny resolves global patterns of mushroom evolution.</title>
        <authorList>
            <person name="Varga T."/>
            <person name="Krizsan K."/>
            <person name="Foldi C."/>
            <person name="Dima B."/>
            <person name="Sanchez-Garcia M."/>
            <person name="Sanchez-Ramirez S."/>
            <person name="Szollosi G.J."/>
            <person name="Szarkandi J.G."/>
            <person name="Papp V."/>
            <person name="Albert L."/>
            <person name="Andreopoulos W."/>
            <person name="Angelini C."/>
            <person name="Antonin V."/>
            <person name="Barry K.W."/>
            <person name="Bougher N.L."/>
            <person name="Buchanan P."/>
            <person name="Buyck B."/>
            <person name="Bense V."/>
            <person name="Catcheside P."/>
            <person name="Chovatia M."/>
            <person name="Cooper J."/>
            <person name="Damon W."/>
            <person name="Desjardin D."/>
            <person name="Finy P."/>
            <person name="Geml J."/>
            <person name="Haridas S."/>
            <person name="Hughes K."/>
            <person name="Justo A."/>
            <person name="Karasinski D."/>
            <person name="Kautmanova I."/>
            <person name="Kiss B."/>
            <person name="Kocsube S."/>
            <person name="Kotiranta H."/>
            <person name="LaButti K.M."/>
            <person name="Lechner B.E."/>
            <person name="Liimatainen K."/>
            <person name="Lipzen A."/>
            <person name="Lukacs Z."/>
            <person name="Mihaltcheva S."/>
            <person name="Morgado L.N."/>
            <person name="Niskanen T."/>
            <person name="Noordeloos M.E."/>
            <person name="Ohm R.A."/>
            <person name="Ortiz-Santana B."/>
            <person name="Ovrebo C."/>
            <person name="Racz N."/>
            <person name="Riley R."/>
            <person name="Savchenko A."/>
            <person name="Shiryaev A."/>
            <person name="Soop K."/>
            <person name="Spirin V."/>
            <person name="Szebenyi C."/>
            <person name="Tomsovsky M."/>
            <person name="Tulloss R.E."/>
            <person name="Uehling J."/>
            <person name="Grigoriev I.V."/>
            <person name="Vagvolgyi C."/>
            <person name="Papp T."/>
            <person name="Martin F.M."/>
            <person name="Miettinen O."/>
            <person name="Hibbett D.S."/>
            <person name="Nagy L.G."/>
        </authorList>
    </citation>
    <scope>NUCLEOTIDE SEQUENCE [LARGE SCALE GENOMIC DNA]</scope>
    <source>
        <strain evidence="1 2">CBS 962.96</strain>
    </source>
</reference>